<evidence type="ECO:0000256" key="1">
    <source>
        <dbReference type="ARBA" id="ARBA00022741"/>
    </source>
</evidence>
<dbReference type="Pfam" id="PF00225">
    <property type="entry name" value="Kinesin"/>
    <property type="match status" value="1"/>
</dbReference>
<feature type="compositionally biased region" description="Low complexity" evidence="8">
    <location>
        <begin position="84"/>
        <end position="109"/>
    </location>
</feature>
<dbReference type="InterPro" id="IPR036961">
    <property type="entry name" value="Kinesin_motor_dom_sf"/>
</dbReference>
<evidence type="ECO:0000256" key="7">
    <source>
        <dbReference type="SAM" id="Coils"/>
    </source>
</evidence>
<feature type="domain" description="Kinesin motor" evidence="9">
    <location>
        <begin position="186"/>
        <end position="552"/>
    </location>
</feature>
<feature type="compositionally biased region" description="Basic and acidic residues" evidence="8">
    <location>
        <begin position="401"/>
        <end position="413"/>
    </location>
</feature>
<sequence>MNTPTSTRMSSLPPAGNLNFSSFDKSPVDTPRRKARSSMLPSPSSAQPKGTSKSPSTPRTKKILQTSISASPNKLKKAMTPQRSQSKLKPPSSSLTPPTAPKTPKSPLSIDDRTVKVDNSLARTNSVTPAPKKTVRTPSDKVARKSTGSLLASNSFGSTGSKRHSLLSLSLSASSSREYNSDNEEAVKVCVRIRPVFDMTWDQRAYTTGPSDENIIVRTGLNNTDTNVYRFDNVYDEDVTTQHVYETSVQDIVESVTRQGRNGTVFTYGQTSTGKTYTMHGIISAAAKDIFNFLADEREKADGSSLMTCVKVSCMELYNEELRDLLEISRVSSSGLGIREDRRGNVHIPNLSERIVGSVEDLLAVLLEADTNRTVGSTAMNERSSRSHTIFRITYEKKEAKETRRGGAMKEQKSQSFDTSDSGDGVECTLSGHLGGDENEKITKKMVTTVSTLNLVDLAGSESVKHTGATGDRQKEGGRINQSLLTLSTVLVKLGNKDPGHINYRDSKLTRILKPSLSGNARMAAICCISPLVQFQDESKSTLDFASRTMLVTTNASKNETVEYDDEIVGQFEQEIERLKSETANAEKGQRQLAVSLQESTEQIVCLMASIEIEKNKVATLEKQNYDFMMQVEELTLMNEELKATEQKQSSSGDVALLKSMENLTLHNEHLEKRIQQLVEEKAQLEFRLMREMNKSEKRKGAALEKRKQFKSKLGDMKARLRDDITGAVSHPALQASTAR</sequence>
<evidence type="ECO:0000256" key="8">
    <source>
        <dbReference type="SAM" id="MobiDB-lite"/>
    </source>
</evidence>
<dbReference type="CDD" id="cd00106">
    <property type="entry name" value="KISc"/>
    <property type="match status" value="1"/>
</dbReference>
<dbReference type="GO" id="GO:0005524">
    <property type="term" value="F:ATP binding"/>
    <property type="evidence" value="ECO:0007669"/>
    <property type="project" value="UniProtKB-UniRule"/>
</dbReference>
<feature type="compositionally biased region" description="Polar residues" evidence="8">
    <location>
        <begin position="1"/>
        <end position="10"/>
    </location>
</feature>
<dbReference type="Gene3D" id="3.40.850.10">
    <property type="entry name" value="Kinesin motor domain"/>
    <property type="match status" value="1"/>
</dbReference>
<dbReference type="InterPro" id="IPR027417">
    <property type="entry name" value="P-loop_NTPase"/>
</dbReference>
<dbReference type="InterPro" id="IPR001752">
    <property type="entry name" value="Kinesin_motor_dom"/>
</dbReference>
<proteinExistence type="inferred from homology"/>
<dbReference type="GO" id="GO:0003774">
    <property type="term" value="F:cytoskeletal motor activity"/>
    <property type="evidence" value="ECO:0007669"/>
    <property type="project" value="UniProtKB-UniRule"/>
</dbReference>
<evidence type="ECO:0000313" key="11">
    <source>
        <dbReference type="Proteomes" id="UP001530400"/>
    </source>
</evidence>
<comment type="similarity">
    <text evidence="5 6">Belongs to the TRAFAC class myosin-kinesin ATPase superfamily. Kinesin family.</text>
</comment>
<dbReference type="PROSITE" id="PS00411">
    <property type="entry name" value="KINESIN_MOTOR_1"/>
    <property type="match status" value="1"/>
</dbReference>
<keyword evidence="3 7" id="KW-0175">Coiled coil</keyword>
<name>A0ABD3N4P1_9STRA</name>
<keyword evidence="4 5" id="KW-0505">Motor protein</keyword>
<evidence type="ECO:0000313" key="10">
    <source>
        <dbReference type="EMBL" id="KAL3769191.1"/>
    </source>
</evidence>
<dbReference type="SUPFAM" id="SSF52540">
    <property type="entry name" value="P-loop containing nucleoside triphosphate hydrolases"/>
    <property type="match status" value="1"/>
</dbReference>
<dbReference type="PRINTS" id="PR00380">
    <property type="entry name" value="KINESINHEAVY"/>
</dbReference>
<keyword evidence="11" id="KW-1185">Reference proteome</keyword>
<evidence type="ECO:0000256" key="3">
    <source>
        <dbReference type="ARBA" id="ARBA00023054"/>
    </source>
</evidence>
<evidence type="ECO:0000256" key="2">
    <source>
        <dbReference type="ARBA" id="ARBA00022840"/>
    </source>
</evidence>
<evidence type="ECO:0000256" key="4">
    <source>
        <dbReference type="ARBA" id="ARBA00023175"/>
    </source>
</evidence>
<dbReference type="InterPro" id="IPR019821">
    <property type="entry name" value="Kinesin_motor_CS"/>
</dbReference>
<gene>
    <name evidence="10" type="ORF">ACHAWO_000837</name>
</gene>
<dbReference type="SMART" id="SM00129">
    <property type="entry name" value="KISc"/>
    <property type="match status" value="1"/>
</dbReference>
<evidence type="ECO:0000256" key="5">
    <source>
        <dbReference type="PROSITE-ProRule" id="PRU00283"/>
    </source>
</evidence>
<dbReference type="PANTHER" id="PTHR47968">
    <property type="entry name" value="CENTROMERE PROTEIN E"/>
    <property type="match status" value="1"/>
</dbReference>
<dbReference type="EMBL" id="JALLPJ020001335">
    <property type="protein sequence ID" value="KAL3769191.1"/>
    <property type="molecule type" value="Genomic_DNA"/>
</dbReference>
<dbReference type="InterPro" id="IPR027640">
    <property type="entry name" value="Kinesin-like_fam"/>
</dbReference>
<dbReference type="AlphaFoldDB" id="A0ABD3N4P1"/>
<dbReference type="PANTHER" id="PTHR47968:SF75">
    <property type="entry name" value="CENTROMERE-ASSOCIATED PROTEIN E"/>
    <property type="match status" value="1"/>
</dbReference>
<feature type="region of interest" description="Disordered" evidence="8">
    <location>
        <begin position="1"/>
        <end position="146"/>
    </location>
</feature>
<accession>A0ABD3N4P1</accession>
<keyword evidence="2 5" id="KW-0067">ATP-binding</keyword>
<keyword evidence="6" id="KW-0493">Microtubule</keyword>
<reference evidence="10 11" key="1">
    <citation type="submission" date="2024-10" db="EMBL/GenBank/DDBJ databases">
        <title>Updated reference genomes for cyclostephanoid diatoms.</title>
        <authorList>
            <person name="Roberts W.R."/>
            <person name="Alverson A.J."/>
        </authorList>
    </citation>
    <scope>NUCLEOTIDE SEQUENCE [LARGE SCALE GENOMIC DNA]</scope>
    <source>
        <strain evidence="10 11">AJA010-31</strain>
    </source>
</reference>
<protein>
    <recommendedName>
        <fullName evidence="6">Kinesin-like protein</fullName>
    </recommendedName>
</protein>
<feature type="compositionally biased region" description="Polar residues" evidence="8">
    <location>
        <begin position="39"/>
        <end position="72"/>
    </location>
</feature>
<feature type="region of interest" description="Disordered" evidence="8">
    <location>
        <begin position="401"/>
        <end position="425"/>
    </location>
</feature>
<keyword evidence="1 5" id="KW-0547">Nucleotide-binding</keyword>
<evidence type="ECO:0000259" key="9">
    <source>
        <dbReference type="PROSITE" id="PS50067"/>
    </source>
</evidence>
<dbReference type="Proteomes" id="UP001530400">
    <property type="component" value="Unassembled WGS sequence"/>
</dbReference>
<dbReference type="GO" id="GO:0005874">
    <property type="term" value="C:microtubule"/>
    <property type="evidence" value="ECO:0007669"/>
    <property type="project" value="UniProtKB-KW"/>
</dbReference>
<organism evidence="10 11">
    <name type="scientific">Cyclotella atomus</name>
    <dbReference type="NCBI Taxonomy" id="382360"/>
    <lineage>
        <taxon>Eukaryota</taxon>
        <taxon>Sar</taxon>
        <taxon>Stramenopiles</taxon>
        <taxon>Ochrophyta</taxon>
        <taxon>Bacillariophyta</taxon>
        <taxon>Coscinodiscophyceae</taxon>
        <taxon>Thalassiosirophycidae</taxon>
        <taxon>Stephanodiscales</taxon>
        <taxon>Stephanodiscaceae</taxon>
        <taxon>Cyclotella</taxon>
    </lineage>
</organism>
<feature type="binding site" evidence="5">
    <location>
        <begin position="269"/>
        <end position="276"/>
    </location>
    <ligand>
        <name>ATP</name>
        <dbReference type="ChEBI" id="CHEBI:30616"/>
    </ligand>
</feature>
<dbReference type="PROSITE" id="PS50067">
    <property type="entry name" value="KINESIN_MOTOR_2"/>
    <property type="match status" value="1"/>
</dbReference>
<comment type="caution">
    <text evidence="10">The sequence shown here is derived from an EMBL/GenBank/DDBJ whole genome shotgun (WGS) entry which is preliminary data.</text>
</comment>
<evidence type="ECO:0000256" key="6">
    <source>
        <dbReference type="RuleBase" id="RU000394"/>
    </source>
</evidence>
<feature type="coiled-coil region" evidence="7">
    <location>
        <begin position="661"/>
        <end position="695"/>
    </location>
</feature>